<proteinExistence type="predicted"/>
<comment type="caution">
    <text evidence="1">The sequence shown here is derived from an EMBL/GenBank/DDBJ whole genome shotgun (WGS) entry which is preliminary data.</text>
</comment>
<protein>
    <submittedName>
        <fullName evidence="1">Uncharacterized protein</fullName>
    </submittedName>
</protein>
<evidence type="ECO:0000313" key="1">
    <source>
        <dbReference type="EMBL" id="NVN32517.1"/>
    </source>
</evidence>
<sequence>MPATPAEGLSESLIDPARDWLLARGAVIRTGWRAAGLVAAGDVVSRIEGPEGGVTLDAGDRVVLAANAPVTAALASAVLPGLVVPDAFEAIVNLHYRHEDRLTPGLARAAGDVGRAGFVGVIGGLAEWIFLKPGVVSVTISAANHLADREAEGLAAQVWGEIRAALP</sequence>
<feature type="non-terminal residue" evidence="1">
    <location>
        <position position="167"/>
    </location>
</feature>
<reference evidence="1 2" key="1">
    <citation type="submission" date="2020-06" db="EMBL/GenBank/DDBJ databases">
        <title>Description of novel acetic acid bacteria.</title>
        <authorList>
            <person name="Sombolestani A."/>
        </authorList>
    </citation>
    <scope>NUCLEOTIDE SEQUENCE [LARGE SCALE GENOMIC DNA]</scope>
    <source>
        <strain evidence="1 2">LMG 26838</strain>
    </source>
</reference>
<dbReference type="InterPro" id="IPR036188">
    <property type="entry name" value="FAD/NAD-bd_sf"/>
</dbReference>
<name>A0A850P395_9PROT</name>
<organism evidence="1 2">
    <name type="scientific">Endobacter medicaginis</name>
    <dbReference type="NCBI Taxonomy" id="1181271"/>
    <lineage>
        <taxon>Bacteria</taxon>
        <taxon>Pseudomonadati</taxon>
        <taxon>Pseudomonadota</taxon>
        <taxon>Alphaproteobacteria</taxon>
        <taxon>Acetobacterales</taxon>
        <taxon>Acetobacteraceae</taxon>
        <taxon>Endobacter</taxon>
    </lineage>
</organism>
<dbReference type="Proteomes" id="UP000565205">
    <property type="component" value="Unassembled WGS sequence"/>
</dbReference>
<dbReference type="EMBL" id="JABXXQ010000912">
    <property type="protein sequence ID" value="NVN32517.1"/>
    <property type="molecule type" value="Genomic_DNA"/>
</dbReference>
<evidence type="ECO:0000313" key="2">
    <source>
        <dbReference type="Proteomes" id="UP000565205"/>
    </source>
</evidence>
<accession>A0A850P395</accession>
<dbReference type="AlphaFoldDB" id="A0A850P395"/>
<dbReference type="SUPFAM" id="SSF51905">
    <property type="entry name" value="FAD/NAD(P)-binding domain"/>
    <property type="match status" value="1"/>
</dbReference>
<gene>
    <name evidence="1" type="ORF">HUK83_19500</name>
</gene>